<dbReference type="EMBL" id="KN840439">
    <property type="protein sequence ID" value="KIP12579.1"/>
    <property type="molecule type" value="Genomic_DNA"/>
</dbReference>
<keyword evidence="2" id="KW-1185">Reference proteome</keyword>
<organism evidence="1 2">
    <name type="scientific">Phlebiopsis gigantea (strain 11061_1 CR5-6)</name>
    <name type="common">White-rot fungus</name>
    <name type="synonym">Peniophora gigantea</name>
    <dbReference type="NCBI Taxonomy" id="745531"/>
    <lineage>
        <taxon>Eukaryota</taxon>
        <taxon>Fungi</taxon>
        <taxon>Dikarya</taxon>
        <taxon>Basidiomycota</taxon>
        <taxon>Agaricomycotina</taxon>
        <taxon>Agaricomycetes</taxon>
        <taxon>Polyporales</taxon>
        <taxon>Phanerochaetaceae</taxon>
        <taxon>Phlebiopsis</taxon>
    </lineage>
</organism>
<dbReference type="Proteomes" id="UP000053257">
    <property type="component" value="Unassembled WGS sequence"/>
</dbReference>
<name>A0A0C3P3R0_PHLG1</name>
<protein>
    <submittedName>
        <fullName evidence="1">Uncharacterized protein</fullName>
    </submittedName>
</protein>
<evidence type="ECO:0000313" key="2">
    <source>
        <dbReference type="Proteomes" id="UP000053257"/>
    </source>
</evidence>
<dbReference type="OrthoDB" id="3233180at2759"/>
<dbReference type="AlphaFoldDB" id="A0A0C3P3R0"/>
<reference evidence="1 2" key="1">
    <citation type="journal article" date="2014" name="PLoS Genet.">
        <title>Analysis of the Phlebiopsis gigantea genome, transcriptome and secretome provides insight into its pioneer colonization strategies of wood.</title>
        <authorList>
            <person name="Hori C."/>
            <person name="Ishida T."/>
            <person name="Igarashi K."/>
            <person name="Samejima M."/>
            <person name="Suzuki H."/>
            <person name="Master E."/>
            <person name="Ferreira P."/>
            <person name="Ruiz-Duenas F.J."/>
            <person name="Held B."/>
            <person name="Canessa P."/>
            <person name="Larrondo L.F."/>
            <person name="Schmoll M."/>
            <person name="Druzhinina I.S."/>
            <person name="Kubicek C.P."/>
            <person name="Gaskell J.A."/>
            <person name="Kersten P."/>
            <person name="St John F."/>
            <person name="Glasner J."/>
            <person name="Sabat G."/>
            <person name="Splinter BonDurant S."/>
            <person name="Syed K."/>
            <person name="Yadav J."/>
            <person name="Mgbeahuruike A.C."/>
            <person name="Kovalchuk A."/>
            <person name="Asiegbu F.O."/>
            <person name="Lackner G."/>
            <person name="Hoffmeister D."/>
            <person name="Rencoret J."/>
            <person name="Gutierrez A."/>
            <person name="Sun H."/>
            <person name="Lindquist E."/>
            <person name="Barry K."/>
            <person name="Riley R."/>
            <person name="Grigoriev I.V."/>
            <person name="Henrissat B."/>
            <person name="Kues U."/>
            <person name="Berka R.M."/>
            <person name="Martinez A.T."/>
            <person name="Covert S.F."/>
            <person name="Blanchette R.A."/>
            <person name="Cullen D."/>
        </authorList>
    </citation>
    <scope>NUCLEOTIDE SEQUENCE [LARGE SCALE GENOMIC DNA]</scope>
    <source>
        <strain evidence="1 2">11061_1 CR5-6</strain>
    </source>
</reference>
<dbReference type="STRING" id="745531.A0A0C3P3R0"/>
<evidence type="ECO:0000313" key="1">
    <source>
        <dbReference type="EMBL" id="KIP12579.1"/>
    </source>
</evidence>
<dbReference type="HOGENOM" id="CLU_781001_0_0_1"/>
<sequence length="355" mass="38385">MTSAVEEVTNDELLTISKHRSEAALHGAAQLPHSLSDVVGVVHSDYASPAAVRLTLRLLYAVYITGPHLGNVDVWTSDGPEPVVLLQALHAYIHKPHASSNDETKVADAMAVALFAAVDSARGRTEASPFRPHTQATLLKMISATLPSPCETFTALVPVTRPQLWLAALFAAGHTVQWCWRAWCDERIVGYDTILSLTTTWLYHLSQEDHCVFPTTRHWHSTFSTAISVDPSAAAVAISALLRLMKQSLTSSQHATPDEILDVVMKCCQGASWLLAASKDGQSSTDLSRRFSDSLCGLFFLLPDGCIALDIKDIIIEGLSYASHDVLADSLAELSGASGFDVASRLDDSIHAICR</sequence>
<accession>A0A0C3P3R0</accession>
<gene>
    <name evidence="1" type="ORF">PHLGIDRAFT_262262</name>
</gene>
<proteinExistence type="predicted"/>